<keyword evidence="3" id="KW-0269">Exonuclease</keyword>
<feature type="compositionally biased region" description="Basic and acidic residues" evidence="1">
    <location>
        <begin position="751"/>
        <end position="767"/>
    </location>
</feature>
<dbReference type="InterPro" id="IPR013520">
    <property type="entry name" value="Ribonucl_H"/>
</dbReference>
<dbReference type="Gene3D" id="3.30.420.10">
    <property type="entry name" value="Ribonuclease H-like superfamily/Ribonuclease H"/>
    <property type="match status" value="1"/>
</dbReference>
<proteinExistence type="predicted"/>
<dbReference type="PANTHER" id="PTHR35179">
    <property type="entry name" value="PROTEIN CBG02620"/>
    <property type="match status" value="1"/>
</dbReference>
<comment type="caution">
    <text evidence="3">The sequence shown here is derived from an EMBL/GenBank/DDBJ whole genome shotgun (WGS) entry which is preliminary data.</text>
</comment>
<dbReference type="CDD" id="cd06137">
    <property type="entry name" value="DEDDh_RNase"/>
    <property type="match status" value="1"/>
</dbReference>
<keyword evidence="3" id="KW-0540">Nuclease</keyword>
<feature type="compositionally biased region" description="Basic and acidic residues" evidence="1">
    <location>
        <begin position="452"/>
        <end position="461"/>
    </location>
</feature>
<name>A0A9P6HVV7_9PEZI</name>
<evidence type="ECO:0000256" key="1">
    <source>
        <dbReference type="SAM" id="MobiDB-lite"/>
    </source>
</evidence>
<protein>
    <submittedName>
        <fullName evidence="3">3'-5' exonuclease</fullName>
    </submittedName>
</protein>
<dbReference type="PANTHER" id="PTHR35179:SF2">
    <property type="entry name" value="START DOMAIN-CONTAINING PROTEIN"/>
    <property type="match status" value="1"/>
</dbReference>
<feature type="compositionally biased region" description="Basic and acidic residues" evidence="1">
    <location>
        <begin position="487"/>
        <end position="500"/>
    </location>
</feature>
<dbReference type="AlphaFoldDB" id="A0A9P6HVV7"/>
<feature type="domain" description="Exonuclease" evidence="2">
    <location>
        <begin position="584"/>
        <end position="819"/>
    </location>
</feature>
<dbReference type="GO" id="GO:0004527">
    <property type="term" value="F:exonuclease activity"/>
    <property type="evidence" value="ECO:0007669"/>
    <property type="project" value="UniProtKB-KW"/>
</dbReference>
<gene>
    <name evidence="3" type="ORF">CkaCkLH20_12630</name>
</gene>
<keyword evidence="4" id="KW-1185">Reference proteome</keyword>
<dbReference type="GO" id="GO:0003676">
    <property type="term" value="F:nucleic acid binding"/>
    <property type="evidence" value="ECO:0007669"/>
    <property type="project" value="InterPro"/>
</dbReference>
<organism evidence="3 4">
    <name type="scientific">Colletotrichum karsti</name>
    <dbReference type="NCBI Taxonomy" id="1095194"/>
    <lineage>
        <taxon>Eukaryota</taxon>
        <taxon>Fungi</taxon>
        <taxon>Dikarya</taxon>
        <taxon>Ascomycota</taxon>
        <taxon>Pezizomycotina</taxon>
        <taxon>Sordariomycetes</taxon>
        <taxon>Hypocreomycetidae</taxon>
        <taxon>Glomerellales</taxon>
        <taxon>Glomerellaceae</taxon>
        <taxon>Colletotrichum</taxon>
        <taxon>Colletotrichum boninense species complex</taxon>
    </lineage>
</organism>
<feature type="region of interest" description="Disordered" evidence="1">
    <location>
        <begin position="742"/>
        <end position="774"/>
    </location>
</feature>
<dbReference type="Proteomes" id="UP000781932">
    <property type="component" value="Unassembled WGS sequence"/>
</dbReference>
<sequence length="834" mass="93764">MRGNMYRRNHHWRRPELEESSPAPPFGRLIESVTIADLGIRAKAYVSSARITGCELVASYNWLDEGSPTIMVPGAPARWTPLADPVRLREDDGVYYRDKNAARYPDHPMEPAVQAVLEMHPRPFGKQVDIVACGSTLGNLLRFVRGDERPFRMLVWRVGSVVHLIRRENSPKETIPNVKGYGHTFPEAYTTWDSGVRNSASHQRILRYDFGGLGCLVRHEGDGYLKEKVGRMPEQPKQPSKGSRGSVDELIASFGGNKMSSAALNGSSRLNIQPGGFEVPQTAIFDLKTRSIMRKGQDFLGEEIPRMWVAQIPNFVLAYHNRGTFNDIEVLDVSAKMAQWEEEKNKELSQLAALLHLIIDLALSRADQKMEISLQVPVPNEFRAPQQNPYGAPSIAISPTPAYLKQLRSMTHHRDILAKSGFVIAQLSHAEFDRKRRCQRCNVRCNNGGNRGKPDAREGRNGNKKPFQKSPAPKAQRQGVPIPGVDGPDKARDDKDDKPRLKCQYHTGHVVRMHWNCCRNFVSAPGCTFAPEHLTRVYSPQELQIRYQFHKTPVAQLFDFNPAPLISFSSVDSYTPSGSRETRQAVALDCEMGVAFDGESELIRLTMIDYFTSEILLDSLISPAVPMQNYNARYSGISRQDMDEARRKGKCVHGGYAAAREAVWRWVGPDTVVVGHAVHNDLASLRWIHPLVVDSLVLATAAKAEKDKREAEEEEARKEAEEEQQIIEALHAAARARATGEDIEDLMSFDDEQKTKEQKKKDEEEKKAKKQKGGGLSLKKLTKELLGRDIQMGKTGHDSLEDAVAARDLVHWYVMRKTEELLGKNENDTVPGFW</sequence>
<dbReference type="EMBL" id="JAATWM020000063">
    <property type="protein sequence ID" value="KAF9869831.1"/>
    <property type="molecule type" value="Genomic_DNA"/>
</dbReference>
<evidence type="ECO:0000259" key="2">
    <source>
        <dbReference type="SMART" id="SM00479"/>
    </source>
</evidence>
<dbReference type="OrthoDB" id="5393654at2759"/>
<dbReference type="RefSeq" id="XP_038739292.1">
    <property type="nucleotide sequence ID" value="XM_038895343.1"/>
</dbReference>
<dbReference type="InterPro" id="IPR012337">
    <property type="entry name" value="RNaseH-like_sf"/>
</dbReference>
<reference evidence="3" key="2">
    <citation type="submission" date="2020-11" db="EMBL/GenBank/DDBJ databases">
        <title>Whole genome sequencing of Colletotrichum sp.</title>
        <authorList>
            <person name="Li H."/>
        </authorList>
    </citation>
    <scope>NUCLEOTIDE SEQUENCE</scope>
    <source>
        <strain evidence="3">CkLH20</strain>
    </source>
</reference>
<feature type="region of interest" description="Disordered" evidence="1">
    <location>
        <begin position="443"/>
        <end position="500"/>
    </location>
</feature>
<dbReference type="SMART" id="SM00479">
    <property type="entry name" value="EXOIII"/>
    <property type="match status" value="1"/>
</dbReference>
<keyword evidence="3" id="KW-0378">Hydrolase</keyword>
<accession>A0A9P6HVV7</accession>
<evidence type="ECO:0000313" key="4">
    <source>
        <dbReference type="Proteomes" id="UP000781932"/>
    </source>
</evidence>
<evidence type="ECO:0000313" key="3">
    <source>
        <dbReference type="EMBL" id="KAF9869831.1"/>
    </source>
</evidence>
<dbReference type="SUPFAM" id="SSF53098">
    <property type="entry name" value="Ribonuclease H-like"/>
    <property type="match status" value="1"/>
</dbReference>
<reference evidence="3" key="1">
    <citation type="submission" date="2020-03" db="EMBL/GenBank/DDBJ databases">
        <authorList>
            <person name="He L."/>
        </authorList>
    </citation>
    <scope>NUCLEOTIDE SEQUENCE</scope>
    <source>
        <strain evidence="3">CkLH20</strain>
    </source>
</reference>
<dbReference type="InterPro" id="IPR036397">
    <property type="entry name" value="RNaseH_sf"/>
</dbReference>
<dbReference type="GeneID" id="62168417"/>